<dbReference type="EMBL" id="OX465082">
    <property type="protein sequence ID" value="CAI9289612.1"/>
    <property type="molecule type" value="Genomic_DNA"/>
</dbReference>
<dbReference type="InterPro" id="IPR011990">
    <property type="entry name" value="TPR-like_helical_dom_sf"/>
</dbReference>
<evidence type="ECO:0000313" key="3">
    <source>
        <dbReference type="EMBL" id="CAI9289612.1"/>
    </source>
</evidence>
<reference evidence="3" key="1">
    <citation type="submission" date="2023-04" db="EMBL/GenBank/DDBJ databases">
        <authorList>
            <person name="Vijverberg K."/>
            <person name="Xiong W."/>
            <person name="Schranz E."/>
        </authorList>
    </citation>
    <scope>NUCLEOTIDE SEQUENCE</scope>
</reference>
<dbReference type="Pfam" id="PF01535">
    <property type="entry name" value="PPR"/>
    <property type="match status" value="2"/>
</dbReference>
<proteinExistence type="predicted"/>
<dbReference type="FunFam" id="1.25.40.10:FF:000158">
    <property type="entry name" value="pentatricopeptide repeat-containing protein At2g33680"/>
    <property type="match status" value="1"/>
</dbReference>
<dbReference type="GO" id="GO:0003723">
    <property type="term" value="F:RNA binding"/>
    <property type="evidence" value="ECO:0007669"/>
    <property type="project" value="InterPro"/>
</dbReference>
<accession>A0AA35ZD93</accession>
<dbReference type="GO" id="GO:0009451">
    <property type="term" value="P:RNA modification"/>
    <property type="evidence" value="ECO:0007669"/>
    <property type="project" value="InterPro"/>
</dbReference>
<dbReference type="InterPro" id="IPR002885">
    <property type="entry name" value="PPR_rpt"/>
</dbReference>
<keyword evidence="1" id="KW-0677">Repeat</keyword>
<dbReference type="Proteomes" id="UP001177003">
    <property type="component" value="Chromosome 6"/>
</dbReference>
<name>A0AA35ZD93_LACSI</name>
<feature type="repeat" description="PPR" evidence="2">
    <location>
        <begin position="264"/>
        <end position="298"/>
    </location>
</feature>
<dbReference type="InterPro" id="IPR046960">
    <property type="entry name" value="PPR_At4g14850-like_plant"/>
</dbReference>
<sequence length="379" mass="44015">MKFMKLVKIQIPPSTAQTVHHHHHIPNGLSYAAYGRLIQHCTNHRLIRQGKLLHAKLILSSVTLNNFLASKLITFYSKTSKLFEAQQVFEQLPNKNTFSWNVLFRGYSMNKHHTDTLMLFRCFLSASSMSIKPYYYTVTWYSQRELYNECKELYFKMLDLEDIRPNEFTIISILEACAQSNDLDLGMKVHRFVIDNDIKTDLPVVYQDVHATWFCNGSHESFQGNEKTMFEYMECCDLRIIDTYTKLGFLDRARIVFDRSEKKSVIIWRSIISAYSSHGDVNTTLDLFNQLTKEGIYPDPMIVTSVLSACADHSGYVNEALSIFKCIRPKYGIQPSMEDYDCMVSILIKASKLYEVVKLIEEMPFQPTGERWDALFKEA</sequence>
<organism evidence="3 4">
    <name type="scientific">Lactuca saligna</name>
    <name type="common">Willowleaf lettuce</name>
    <dbReference type="NCBI Taxonomy" id="75948"/>
    <lineage>
        <taxon>Eukaryota</taxon>
        <taxon>Viridiplantae</taxon>
        <taxon>Streptophyta</taxon>
        <taxon>Embryophyta</taxon>
        <taxon>Tracheophyta</taxon>
        <taxon>Spermatophyta</taxon>
        <taxon>Magnoliopsida</taxon>
        <taxon>eudicotyledons</taxon>
        <taxon>Gunneridae</taxon>
        <taxon>Pentapetalae</taxon>
        <taxon>asterids</taxon>
        <taxon>campanulids</taxon>
        <taxon>Asterales</taxon>
        <taxon>Asteraceae</taxon>
        <taxon>Cichorioideae</taxon>
        <taxon>Cichorieae</taxon>
        <taxon>Lactucinae</taxon>
        <taxon>Lactuca</taxon>
    </lineage>
</organism>
<dbReference type="GO" id="GO:0099402">
    <property type="term" value="P:plant organ development"/>
    <property type="evidence" value="ECO:0007669"/>
    <property type="project" value="UniProtKB-ARBA"/>
</dbReference>
<dbReference type="PANTHER" id="PTHR47926:SF472">
    <property type="entry name" value="REPEAT (PPR) SUPERFAMILY PROTEIN, PUTATIVE-RELATED"/>
    <property type="match status" value="1"/>
</dbReference>
<dbReference type="PROSITE" id="PS51375">
    <property type="entry name" value="PPR"/>
    <property type="match status" value="1"/>
</dbReference>
<dbReference type="Gene3D" id="1.25.40.10">
    <property type="entry name" value="Tetratricopeptide repeat domain"/>
    <property type="match status" value="2"/>
</dbReference>
<evidence type="ECO:0000256" key="2">
    <source>
        <dbReference type="PROSITE-ProRule" id="PRU00708"/>
    </source>
</evidence>
<evidence type="ECO:0000313" key="4">
    <source>
        <dbReference type="Proteomes" id="UP001177003"/>
    </source>
</evidence>
<evidence type="ECO:0000256" key="1">
    <source>
        <dbReference type="ARBA" id="ARBA00022737"/>
    </source>
</evidence>
<protein>
    <recommendedName>
        <fullName evidence="5">Pentatricopeptide repeat-containing protein</fullName>
    </recommendedName>
</protein>
<evidence type="ECO:0008006" key="5">
    <source>
        <dbReference type="Google" id="ProtNLM"/>
    </source>
</evidence>
<dbReference type="PANTHER" id="PTHR47926">
    <property type="entry name" value="PENTATRICOPEPTIDE REPEAT-CONTAINING PROTEIN"/>
    <property type="match status" value="1"/>
</dbReference>
<gene>
    <name evidence="3" type="ORF">LSALG_LOCUS28843</name>
</gene>
<dbReference type="NCBIfam" id="TIGR00756">
    <property type="entry name" value="PPR"/>
    <property type="match status" value="1"/>
</dbReference>
<keyword evidence="4" id="KW-1185">Reference proteome</keyword>
<dbReference type="AlphaFoldDB" id="A0AA35ZD93"/>